<evidence type="ECO:0000256" key="11">
    <source>
        <dbReference type="RuleBase" id="RU003357"/>
    </source>
</evidence>
<dbReference type="SUPFAM" id="SSF56935">
    <property type="entry name" value="Porins"/>
    <property type="match status" value="1"/>
</dbReference>
<keyword evidence="3 10" id="KW-1134">Transmembrane beta strand</keyword>
<dbReference type="Gene3D" id="2.40.170.20">
    <property type="entry name" value="TonB-dependent receptor, beta-barrel domain"/>
    <property type="match status" value="1"/>
</dbReference>
<dbReference type="EMBL" id="JAPDPJ010000036">
    <property type="protein sequence ID" value="MCW3787764.1"/>
    <property type="molecule type" value="Genomic_DNA"/>
</dbReference>
<dbReference type="InterPro" id="IPR000531">
    <property type="entry name" value="Beta-barrel_TonB"/>
</dbReference>
<feature type="domain" description="TonB-dependent receptor plug" evidence="15">
    <location>
        <begin position="219"/>
        <end position="342"/>
    </location>
</feature>
<comment type="subcellular location">
    <subcellularLocation>
        <location evidence="1 10">Cell outer membrane</location>
        <topology evidence="1 10">Multi-pass membrane protein</topology>
    </subcellularLocation>
</comment>
<protein>
    <submittedName>
        <fullName evidence="16">SusC/RagA family TonB-linked outer membrane protein</fullName>
    </submittedName>
</protein>
<organism evidence="16 17">
    <name type="scientific">Plebeiibacterium sediminum</name>
    <dbReference type="NCBI Taxonomy" id="2992112"/>
    <lineage>
        <taxon>Bacteria</taxon>
        <taxon>Pseudomonadati</taxon>
        <taxon>Bacteroidota</taxon>
        <taxon>Bacteroidia</taxon>
        <taxon>Marinilabiliales</taxon>
        <taxon>Marinilabiliaceae</taxon>
        <taxon>Plebeiibacterium</taxon>
    </lineage>
</organism>
<dbReference type="InterPro" id="IPR039426">
    <property type="entry name" value="TonB-dep_rcpt-like"/>
</dbReference>
<evidence type="ECO:0000256" key="5">
    <source>
        <dbReference type="ARBA" id="ARBA00022692"/>
    </source>
</evidence>
<keyword evidence="6" id="KW-0408">Iron</keyword>
<feature type="domain" description="TonB-dependent receptor-like beta-barrel" evidence="13">
    <location>
        <begin position="497"/>
        <end position="884"/>
    </location>
</feature>
<dbReference type="Gene3D" id="2.60.40.1120">
    <property type="entry name" value="Carboxypeptidase-like, regulatory domain"/>
    <property type="match status" value="1"/>
</dbReference>
<sequence length="1112" mass="124999">MGNLCKKRWKKTLLYCFFLWLGAGVFAAQPVRSQQGNTNARTVSIETVISYVKEKTSLNFLYNSDVLKELSEVSVNFEEDSWESVLKQALEPNGYTYQVKDDIVVISREVKVNIPQDPQKFKPRDIEGTIRDQDGETLVGATVGVMKKGGSSVYTITDYNGRFKVQLKGDETLIFVSFIGFKESKVAIDPEVSNYNIVLESEINDLDEVIVTGIFDRPKASFTGAATIITKKEIQASGNRNLLRTLSNIDPSLDIQEQNDFGSDPNNTNLNIQIRGASSIPDVNQLQQESRGQLNTPLFILDGFEVSVERVLDMNQNDVESVVVLKDASATAIYGSRGSNGVVVITSMRAPAGKLRVTYSGGVNFEIPDLSSYDLLNSREKLEIEQIAGLYTDEDIDEQLRLNELFNQNNKAVQEGVNTDWLNIPTRIGVGQYHRLGVGGGDEQFRYNLNVSYNRITGAMKGSNRDNVNAGLNLQYNYRKINVSNRLELGFNKGVNSPYGRFSQYYYMNPYWRPYDENGDPVVSYETFGPDKYNPLYDAKLASFSTSDYTNIRNQTSIVVNFTQNLKWDSSLGVTLRKGGTDNFDSPLASSNIIQNIHPMSRGRYMKGSRDESSYQIMSTLSYGKTFDKHSVYVGVSGQLLESQSESMNIIVTGFTNEKLNDISNGINYYGERPSTSESTTRSVGVTGILNYNYDNRYFLDVSGRVDGASSFGEESRFAPFYSLGLAWDLGQERFIKEGLPFIDQVKFKYSYGITGSLNFSAYQALTTYNYDTDQQYTNITGMTVAAIGNSNLKWQNKKEHNYGLDMQLLNNRLGVTFNYYRNTTDNLVSQASLPFSNGYTSYTENFGTTRNVGYDANVSINILRIPAKQISWYIKLGAYHNDNKLVKLSQAIKDANELFEGSNYSDGTYYQYREGESMEDMYVLKSPGVDPLTGRVIYEDAETGNITTTSAGEIRKIAVGSTLPKINGRIGSSLRYKSLMVDLSFTARYGAKKLNNTLLRIENAYVINNMDRRVLNTRWQQPGDITAFKNISSNENTYPNDRFVFTERTLALSNVNISYQLPQKLIEPWHLVQASITGSIADVFYLSNIKKERGTDYPYSIRPTLTLSVTF</sequence>
<keyword evidence="9 10" id="KW-0998">Cell outer membrane</keyword>
<keyword evidence="4" id="KW-0406">Ion transport</keyword>
<keyword evidence="17" id="KW-1185">Reference proteome</keyword>
<dbReference type="InterPro" id="IPR011662">
    <property type="entry name" value="Secretin/TonB_short_N"/>
</dbReference>
<dbReference type="Pfam" id="PF00593">
    <property type="entry name" value="TonB_dep_Rec_b-barrel"/>
    <property type="match status" value="1"/>
</dbReference>
<evidence type="ECO:0000259" key="14">
    <source>
        <dbReference type="Pfam" id="PF07660"/>
    </source>
</evidence>
<evidence type="ECO:0000256" key="7">
    <source>
        <dbReference type="ARBA" id="ARBA00023077"/>
    </source>
</evidence>
<evidence type="ECO:0000256" key="4">
    <source>
        <dbReference type="ARBA" id="ARBA00022496"/>
    </source>
</evidence>
<evidence type="ECO:0000256" key="9">
    <source>
        <dbReference type="ARBA" id="ARBA00023237"/>
    </source>
</evidence>
<evidence type="ECO:0000256" key="2">
    <source>
        <dbReference type="ARBA" id="ARBA00022448"/>
    </source>
</evidence>
<evidence type="ECO:0000313" key="17">
    <source>
        <dbReference type="Proteomes" id="UP001209229"/>
    </source>
</evidence>
<gene>
    <name evidence="16" type="ORF">OM075_14910</name>
</gene>
<dbReference type="NCBIfam" id="TIGR04056">
    <property type="entry name" value="OMP_RagA_SusC"/>
    <property type="match status" value="1"/>
</dbReference>
<evidence type="ECO:0000313" key="16">
    <source>
        <dbReference type="EMBL" id="MCW3787764.1"/>
    </source>
</evidence>
<name>A0AAE3M6M5_9BACT</name>
<dbReference type="Pfam" id="PF07715">
    <property type="entry name" value="Plug"/>
    <property type="match status" value="1"/>
</dbReference>
<comment type="similarity">
    <text evidence="10 11">Belongs to the TonB-dependent receptor family.</text>
</comment>
<evidence type="ECO:0000256" key="10">
    <source>
        <dbReference type="PROSITE-ProRule" id="PRU01360"/>
    </source>
</evidence>
<dbReference type="InterPro" id="IPR008969">
    <property type="entry name" value="CarboxyPept-like_regulatory"/>
</dbReference>
<dbReference type="InterPro" id="IPR012910">
    <property type="entry name" value="Plug_dom"/>
</dbReference>
<keyword evidence="2 10" id="KW-0813">Transport</keyword>
<dbReference type="Pfam" id="PF13715">
    <property type="entry name" value="CarbopepD_reg_2"/>
    <property type="match status" value="1"/>
</dbReference>
<keyword evidence="4" id="KW-0410">Iron transport</keyword>
<reference evidence="16" key="1">
    <citation type="submission" date="2022-10" db="EMBL/GenBank/DDBJ databases">
        <authorList>
            <person name="Yu W.X."/>
        </authorList>
    </citation>
    <scope>NUCLEOTIDE SEQUENCE</scope>
    <source>
        <strain evidence="16">AAT</strain>
    </source>
</reference>
<dbReference type="PROSITE" id="PS52016">
    <property type="entry name" value="TONB_DEPENDENT_REC_3"/>
    <property type="match status" value="1"/>
</dbReference>
<evidence type="ECO:0000259" key="15">
    <source>
        <dbReference type="Pfam" id="PF07715"/>
    </source>
</evidence>
<dbReference type="InterPro" id="IPR023996">
    <property type="entry name" value="TonB-dep_OMP_SusC/RagA"/>
</dbReference>
<dbReference type="NCBIfam" id="TIGR04057">
    <property type="entry name" value="SusC_RagA_signa"/>
    <property type="match status" value="1"/>
</dbReference>
<evidence type="ECO:0000259" key="13">
    <source>
        <dbReference type="Pfam" id="PF00593"/>
    </source>
</evidence>
<dbReference type="GO" id="GO:0009279">
    <property type="term" value="C:cell outer membrane"/>
    <property type="evidence" value="ECO:0007669"/>
    <property type="project" value="UniProtKB-SubCell"/>
</dbReference>
<dbReference type="GO" id="GO:0006826">
    <property type="term" value="P:iron ion transport"/>
    <property type="evidence" value="ECO:0007669"/>
    <property type="project" value="UniProtKB-KW"/>
</dbReference>
<evidence type="ECO:0000256" key="8">
    <source>
        <dbReference type="ARBA" id="ARBA00023136"/>
    </source>
</evidence>
<feature type="signal peptide" evidence="12">
    <location>
        <begin position="1"/>
        <end position="27"/>
    </location>
</feature>
<dbReference type="Pfam" id="PF07660">
    <property type="entry name" value="STN"/>
    <property type="match status" value="1"/>
</dbReference>
<dbReference type="Proteomes" id="UP001209229">
    <property type="component" value="Unassembled WGS sequence"/>
</dbReference>
<dbReference type="InterPro" id="IPR023997">
    <property type="entry name" value="TonB-dep_OMP_SusC/RagA_CS"/>
</dbReference>
<evidence type="ECO:0000256" key="6">
    <source>
        <dbReference type="ARBA" id="ARBA00023004"/>
    </source>
</evidence>
<accession>A0AAE3M6M5</accession>
<proteinExistence type="inferred from homology"/>
<dbReference type="InterPro" id="IPR037066">
    <property type="entry name" value="Plug_dom_sf"/>
</dbReference>
<evidence type="ECO:0000256" key="12">
    <source>
        <dbReference type="SAM" id="SignalP"/>
    </source>
</evidence>
<evidence type="ECO:0000256" key="3">
    <source>
        <dbReference type="ARBA" id="ARBA00022452"/>
    </source>
</evidence>
<dbReference type="Gene3D" id="2.170.130.10">
    <property type="entry name" value="TonB-dependent receptor, plug domain"/>
    <property type="match status" value="1"/>
</dbReference>
<comment type="caution">
    <text evidence="16">The sequence shown here is derived from an EMBL/GenBank/DDBJ whole genome shotgun (WGS) entry which is preliminary data.</text>
</comment>
<dbReference type="SUPFAM" id="SSF49464">
    <property type="entry name" value="Carboxypeptidase regulatory domain-like"/>
    <property type="match status" value="1"/>
</dbReference>
<evidence type="ECO:0000256" key="1">
    <source>
        <dbReference type="ARBA" id="ARBA00004571"/>
    </source>
</evidence>
<dbReference type="RefSeq" id="WP_301191328.1">
    <property type="nucleotide sequence ID" value="NZ_JAPDPJ010000036.1"/>
</dbReference>
<keyword evidence="8 10" id="KW-0472">Membrane</keyword>
<feature type="chain" id="PRO_5041911153" evidence="12">
    <location>
        <begin position="28"/>
        <end position="1112"/>
    </location>
</feature>
<feature type="domain" description="Secretin/TonB short N-terminal" evidence="14">
    <location>
        <begin position="58"/>
        <end position="108"/>
    </location>
</feature>
<dbReference type="AlphaFoldDB" id="A0AAE3M6M5"/>
<keyword evidence="5 10" id="KW-0812">Transmembrane</keyword>
<dbReference type="InterPro" id="IPR036942">
    <property type="entry name" value="Beta-barrel_TonB_sf"/>
</dbReference>
<keyword evidence="12" id="KW-0732">Signal</keyword>
<keyword evidence="7 11" id="KW-0798">TonB box</keyword>